<dbReference type="PANTHER" id="PTHR12126:SF11">
    <property type="entry name" value="NADH DEHYDROGENASE [UBIQUINONE] 1 ALPHA SUBCOMPLEX SUBUNIT 9, MITOCHONDRIAL"/>
    <property type="match status" value="1"/>
</dbReference>
<evidence type="ECO:0000313" key="3">
    <source>
        <dbReference type="Proteomes" id="UP001155128"/>
    </source>
</evidence>
<dbReference type="CDD" id="cd05271">
    <property type="entry name" value="NDUFA9_like_SDR_a"/>
    <property type="match status" value="1"/>
</dbReference>
<dbReference type="AlphaFoldDB" id="A0A9X2J2D3"/>
<dbReference type="InterPro" id="IPR016040">
    <property type="entry name" value="NAD(P)-bd_dom"/>
</dbReference>
<dbReference type="InterPro" id="IPR036291">
    <property type="entry name" value="NAD(P)-bd_dom_sf"/>
</dbReference>
<dbReference type="EMBL" id="JAMSHT010000001">
    <property type="protein sequence ID" value="MCM8557679.1"/>
    <property type="molecule type" value="Genomic_DNA"/>
</dbReference>
<dbReference type="Proteomes" id="UP001155128">
    <property type="component" value="Unassembled WGS sequence"/>
</dbReference>
<proteinExistence type="predicted"/>
<dbReference type="Pfam" id="PF13460">
    <property type="entry name" value="NAD_binding_10"/>
    <property type="match status" value="1"/>
</dbReference>
<dbReference type="PANTHER" id="PTHR12126">
    <property type="entry name" value="NADH-UBIQUINONE OXIDOREDUCTASE 39 KDA SUBUNIT-RELATED"/>
    <property type="match status" value="1"/>
</dbReference>
<evidence type="ECO:0000259" key="1">
    <source>
        <dbReference type="Pfam" id="PF13460"/>
    </source>
</evidence>
<sequence>MSDPNSPKLVTLFGGGGFIGRYASEALLKRGAQLRIAERNPKSAHTLQPLSKVGQIQLMPANVTKDKSVEAAVEGADAVVYLVGTFDTEKQKALHVDAPRRVAEAAAKAGVKAFVHISALRAGEMGDSNYSNTKKAGEEAVWEAFPNATMLRPSVVFGPEDEFTNRFAGMMRLPMTPVLAPQTKFQPVFVRDLGEAIAKAALDPDTYGGDGWDIAGPDVMTMMELNEKIAELSGQEPNLAAFPRIAGDFISSFGFLPGAPMTKDQWKMLAHDSIAHADCRGLKAFDITPTPMDAVAGDWLIRYRKGGRFGTGRHG</sequence>
<accession>A0A9X2J2D3</accession>
<dbReference type="GO" id="GO:0044877">
    <property type="term" value="F:protein-containing complex binding"/>
    <property type="evidence" value="ECO:0007669"/>
    <property type="project" value="TreeGrafter"/>
</dbReference>
<evidence type="ECO:0000313" key="2">
    <source>
        <dbReference type="EMBL" id="MCM8557679.1"/>
    </source>
</evidence>
<dbReference type="SUPFAM" id="SSF51735">
    <property type="entry name" value="NAD(P)-binding Rossmann-fold domains"/>
    <property type="match status" value="1"/>
</dbReference>
<name>A0A9X2J2D3_9SPHN</name>
<comment type="caution">
    <text evidence="2">The sequence shown here is derived from an EMBL/GenBank/DDBJ whole genome shotgun (WGS) entry which is preliminary data.</text>
</comment>
<reference evidence="2" key="1">
    <citation type="submission" date="2022-06" db="EMBL/GenBank/DDBJ databases">
        <title>Sphingomicrobium sedimins sp. nov., a marine bacterium isolated from tidal flat.</title>
        <authorList>
            <person name="Kim C.-H."/>
            <person name="Yoo Y."/>
            <person name="Kim J.-J."/>
        </authorList>
    </citation>
    <scope>NUCLEOTIDE SEQUENCE</scope>
    <source>
        <strain evidence="2">GRR-S6-50</strain>
    </source>
</reference>
<gene>
    <name evidence="2" type="ORF">NDO55_07585</name>
</gene>
<dbReference type="Gene3D" id="3.40.50.720">
    <property type="entry name" value="NAD(P)-binding Rossmann-like Domain"/>
    <property type="match status" value="1"/>
</dbReference>
<organism evidence="2 3">
    <name type="scientific">Sphingomicrobium sediminis</name>
    <dbReference type="NCBI Taxonomy" id="2950949"/>
    <lineage>
        <taxon>Bacteria</taxon>
        <taxon>Pseudomonadati</taxon>
        <taxon>Pseudomonadota</taxon>
        <taxon>Alphaproteobacteria</taxon>
        <taxon>Sphingomonadales</taxon>
        <taxon>Sphingomonadaceae</taxon>
        <taxon>Sphingomicrobium</taxon>
    </lineage>
</organism>
<feature type="domain" description="NAD(P)-binding" evidence="1">
    <location>
        <begin position="14"/>
        <end position="139"/>
    </location>
</feature>
<dbReference type="InterPro" id="IPR051207">
    <property type="entry name" value="ComplexI_NDUFA9_subunit"/>
</dbReference>
<keyword evidence="3" id="KW-1185">Reference proteome</keyword>
<protein>
    <submittedName>
        <fullName evidence="2">Complex I NDUFA9 subunit family protein</fullName>
    </submittedName>
</protein>
<dbReference type="RefSeq" id="WP_252113946.1">
    <property type="nucleotide sequence ID" value="NZ_JAMSHT010000001.1"/>
</dbReference>